<evidence type="ECO:0000259" key="4">
    <source>
        <dbReference type="Pfam" id="PF11967"/>
    </source>
</evidence>
<evidence type="ECO:0000256" key="1">
    <source>
        <dbReference type="ARBA" id="ARBA00022763"/>
    </source>
</evidence>
<dbReference type="SUPFAM" id="SSF50249">
    <property type="entry name" value="Nucleic acid-binding proteins"/>
    <property type="match status" value="1"/>
</dbReference>
<keyword evidence="3" id="KW-0234">DNA repair</keyword>
<dbReference type="AlphaFoldDB" id="A0A1F6DLD3"/>
<dbReference type="Proteomes" id="UP000178532">
    <property type="component" value="Unassembled WGS sequence"/>
</dbReference>
<dbReference type="EMBL" id="MFLI01000011">
    <property type="protein sequence ID" value="OGG62224.1"/>
    <property type="molecule type" value="Genomic_DNA"/>
</dbReference>
<dbReference type="InterPro" id="IPR012340">
    <property type="entry name" value="NA-bd_OB-fold"/>
</dbReference>
<dbReference type="InterPro" id="IPR003717">
    <property type="entry name" value="RecO"/>
</dbReference>
<protein>
    <recommendedName>
        <fullName evidence="4">DNA replication/recombination mediator RecO N-terminal domain-containing protein</fullName>
    </recommendedName>
</protein>
<reference evidence="5 6" key="1">
    <citation type="journal article" date="2016" name="Nat. Commun.">
        <title>Thousands of microbial genomes shed light on interconnected biogeochemical processes in an aquifer system.</title>
        <authorList>
            <person name="Anantharaman K."/>
            <person name="Brown C.T."/>
            <person name="Hug L.A."/>
            <person name="Sharon I."/>
            <person name="Castelle C.J."/>
            <person name="Probst A.J."/>
            <person name="Thomas B.C."/>
            <person name="Singh A."/>
            <person name="Wilkins M.J."/>
            <person name="Karaoz U."/>
            <person name="Brodie E.L."/>
            <person name="Williams K.H."/>
            <person name="Hubbard S.S."/>
            <person name="Banfield J.F."/>
        </authorList>
    </citation>
    <scope>NUCLEOTIDE SEQUENCE [LARGE SCALE GENOMIC DNA]</scope>
</reference>
<feature type="domain" description="DNA replication/recombination mediator RecO N-terminal" evidence="4">
    <location>
        <begin position="1"/>
        <end position="67"/>
    </location>
</feature>
<keyword evidence="1" id="KW-0227">DNA damage</keyword>
<evidence type="ECO:0000256" key="2">
    <source>
        <dbReference type="ARBA" id="ARBA00023172"/>
    </source>
</evidence>
<dbReference type="GO" id="GO:0043590">
    <property type="term" value="C:bacterial nucleoid"/>
    <property type="evidence" value="ECO:0007669"/>
    <property type="project" value="TreeGrafter"/>
</dbReference>
<dbReference type="STRING" id="1798495.A3C19_03065"/>
<dbReference type="GO" id="GO:0006310">
    <property type="term" value="P:DNA recombination"/>
    <property type="evidence" value="ECO:0007669"/>
    <property type="project" value="UniProtKB-KW"/>
</dbReference>
<proteinExistence type="predicted"/>
<dbReference type="PANTHER" id="PTHR33991">
    <property type="entry name" value="DNA REPAIR PROTEIN RECO"/>
    <property type="match status" value="1"/>
</dbReference>
<sequence length="189" mass="20654">MRHKYETRGIVLSRTPLGEANALITLLTPDLGFVHARAQGLRRPGAKLAAALATFAESSLVLVRGRESWRVAGAVLEENWFIRLCRSEPRMRAARISRLLVRLVAGEMHDPAFFPIMRGLLDALATLPEEAHESAEVLAALRVLAALGFDAGTVPGETSVFAPALLTEIMKNRTSYITRINRGITASEL</sequence>
<evidence type="ECO:0000256" key="3">
    <source>
        <dbReference type="ARBA" id="ARBA00023204"/>
    </source>
</evidence>
<dbReference type="Pfam" id="PF11967">
    <property type="entry name" value="RecO_N"/>
    <property type="match status" value="1"/>
</dbReference>
<dbReference type="InterPro" id="IPR022572">
    <property type="entry name" value="DNA_rep/recomb_RecO_N"/>
</dbReference>
<accession>A0A1F6DLD3</accession>
<keyword evidence="2" id="KW-0233">DNA recombination</keyword>
<organism evidence="5 6">
    <name type="scientific">Candidatus Kaiserbacteria bacterium RIFCSPHIGHO2_02_FULL_54_22</name>
    <dbReference type="NCBI Taxonomy" id="1798495"/>
    <lineage>
        <taxon>Bacteria</taxon>
        <taxon>Candidatus Kaiseribacteriota</taxon>
    </lineage>
</organism>
<comment type="caution">
    <text evidence="5">The sequence shown here is derived from an EMBL/GenBank/DDBJ whole genome shotgun (WGS) entry which is preliminary data.</text>
</comment>
<dbReference type="PANTHER" id="PTHR33991:SF1">
    <property type="entry name" value="DNA REPAIR PROTEIN RECO"/>
    <property type="match status" value="1"/>
</dbReference>
<dbReference type="GO" id="GO:0006302">
    <property type="term" value="P:double-strand break repair"/>
    <property type="evidence" value="ECO:0007669"/>
    <property type="project" value="TreeGrafter"/>
</dbReference>
<evidence type="ECO:0000313" key="6">
    <source>
        <dbReference type="Proteomes" id="UP000178532"/>
    </source>
</evidence>
<name>A0A1F6DLD3_9BACT</name>
<gene>
    <name evidence="5" type="ORF">A3C19_03065</name>
</gene>
<dbReference type="Gene3D" id="2.40.50.140">
    <property type="entry name" value="Nucleic acid-binding proteins"/>
    <property type="match status" value="1"/>
</dbReference>
<evidence type="ECO:0000313" key="5">
    <source>
        <dbReference type="EMBL" id="OGG62224.1"/>
    </source>
</evidence>